<proteinExistence type="predicted"/>
<evidence type="ECO:0000313" key="2">
    <source>
        <dbReference type="Proteomes" id="UP001566132"/>
    </source>
</evidence>
<sequence>MKVRRQFGTSEVRASSKLAGRIGIFDFCKSCVDNRENMSVPQGAFAAKKARNNMEKWENQQSKENAFHYNSKYMNSIWGMYNRFSVHNLKQRMDDNQ</sequence>
<organism evidence="1 2">
    <name type="scientific">Hypothenemus hampei</name>
    <name type="common">Coffee berry borer</name>
    <dbReference type="NCBI Taxonomy" id="57062"/>
    <lineage>
        <taxon>Eukaryota</taxon>
        <taxon>Metazoa</taxon>
        <taxon>Ecdysozoa</taxon>
        <taxon>Arthropoda</taxon>
        <taxon>Hexapoda</taxon>
        <taxon>Insecta</taxon>
        <taxon>Pterygota</taxon>
        <taxon>Neoptera</taxon>
        <taxon>Endopterygota</taxon>
        <taxon>Coleoptera</taxon>
        <taxon>Polyphaga</taxon>
        <taxon>Cucujiformia</taxon>
        <taxon>Curculionidae</taxon>
        <taxon>Scolytinae</taxon>
        <taxon>Hypothenemus</taxon>
    </lineage>
</organism>
<dbReference type="EMBL" id="JBDJPC010000013">
    <property type="protein sequence ID" value="KAL1488879.1"/>
    <property type="molecule type" value="Genomic_DNA"/>
</dbReference>
<accession>A0ABD1E2Q7</accession>
<gene>
    <name evidence="1" type="ORF">ABEB36_014672</name>
</gene>
<keyword evidence="2" id="KW-1185">Reference proteome</keyword>
<comment type="caution">
    <text evidence="1">The sequence shown here is derived from an EMBL/GenBank/DDBJ whole genome shotgun (WGS) entry which is preliminary data.</text>
</comment>
<dbReference type="AlphaFoldDB" id="A0ABD1E2Q7"/>
<name>A0ABD1E2Q7_HYPHA</name>
<reference evidence="1 2" key="1">
    <citation type="submission" date="2024-05" db="EMBL/GenBank/DDBJ databases">
        <title>Genetic variation in Jamaican populations of the coffee berry borer (Hypothenemus hampei).</title>
        <authorList>
            <person name="Errbii M."/>
            <person name="Myrie A."/>
        </authorList>
    </citation>
    <scope>NUCLEOTIDE SEQUENCE [LARGE SCALE GENOMIC DNA]</scope>
    <source>
        <strain evidence="1">JA-Hopewell-2020-01-JO</strain>
        <tissue evidence="1">Whole body</tissue>
    </source>
</reference>
<evidence type="ECO:0000313" key="1">
    <source>
        <dbReference type="EMBL" id="KAL1488879.1"/>
    </source>
</evidence>
<dbReference type="Proteomes" id="UP001566132">
    <property type="component" value="Unassembled WGS sequence"/>
</dbReference>
<protein>
    <submittedName>
        <fullName evidence="1">Uncharacterized protein</fullName>
    </submittedName>
</protein>